<dbReference type="PANTHER" id="PTHR30026:SF20">
    <property type="entry name" value="OUTER MEMBRANE PROTEIN TOLC"/>
    <property type="match status" value="1"/>
</dbReference>
<evidence type="ECO:0000256" key="5">
    <source>
        <dbReference type="ARBA" id="ARBA00023237"/>
    </source>
</evidence>
<proteinExistence type="predicted"/>
<dbReference type="RefSeq" id="WP_186862652.1">
    <property type="nucleotide sequence ID" value="NZ_JACOGC010000002.1"/>
</dbReference>
<comment type="caution">
    <text evidence="8">The sequence shown here is derived from an EMBL/GenBank/DDBJ whole genome shotgun (WGS) entry which is preliminary data.</text>
</comment>
<name>A0ABR6YML6_9BURK</name>
<feature type="signal peptide" evidence="7">
    <location>
        <begin position="1"/>
        <end position="40"/>
    </location>
</feature>
<keyword evidence="2" id="KW-1134">Transmembrane beta strand</keyword>
<feature type="coiled-coil region" evidence="6">
    <location>
        <begin position="327"/>
        <end position="354"/>
    </location>
</feature>
<dbReference type="PANTHER" id="PTHR30026">
    <property type="entry name" value="OUTER MEMBRANE PROTEIN TOLC"/>
    <property type="match status" value="1"/>
</dbReference>
<evidence type="ECO:0000313" key="8">
    <source>
        <dbReference type="EMBL" id="MBC3885113.1"/>
    </source>
</evidence>
<evidence type="ECO:0000256" key="2">
    <source>
        <dbReference type="ARBA" id="ARBA00022452"/>
    </source>
</evidence>
<evidence type="ECO:0000256" key="4">
    <source>
        <dbReference type="ARBA" id="ARBA00023136"/>
    </source>
</evidence>
<feature type="chain" id="PRO_5047523828" evidence="7">
    <location>
        <begin position="41"/>
        <end position="446"/>
    </location>
</feature>
<keyword evidence="4" id="KW-0472">Membrane</keyword>
<gene>
    <name evidence="8" type="ORF">H8K27_08240</name>
</gene>
<reference evidence="8 9" key="1">
    <citation type="submission" date="2020-08" db="EMBL/GenBank/DDBJ databases">
        <title>Novel species isolated from subtropical streams in China.</title>
        <authorList>
            <person name="Lu H."/>
        </authorList>
    </citation>
    <scope>NUCLEOTIDE SEQUENCE [LARGE SCALE GENOMIC DNA]</scope>
    <source>
        <strain evidence="8 9">FT31W</strain>
    </source>
</reference>
<evidence type="ECO:0000256" key="3">
    <source>
        <dbReference type="ARBA" id="ARBA00022692"/>
    </source>
</evidence>
<evidence type="ECO:0000313" key="9">
    <source>
        <dbReference type="Proteomes" id="UP000613113"/>
    </source>
</evidence>
<comment type="subcellular location">
    <subcellularLocation>
        <location evidence="1">Cell outer membrane</location>
    </subcellularLocation>
</comment>
<dbReference type="EMBL" id="JACOGC010000002">
    <property type="protein sequence ID" value="MBC3885113.1"/>
    <property type="molecule type" value="Genomic_DNA"/>
</dbReference>
<organism evidence="8 9">
    <name type="scientific">Undibacterium griseum</name>
    <dbReference type="NCBI Taxonomy" id="2762295"/>
    <lineage>
        <taxon>Bacteria</taxon>
        <taxon>Pseudomonadati</taxon>
        <taxon>Pseudomonadota</taxon>
        <taxon>Betaproteobacteria</taxon>
        <taxon>Burkholderiales</taxon>
        <taxon>Oxalobacteraceae</taxon>
        <taxon>Undibacterium</taxon>
    </lineage>
</organism>
<dbReference type="SUPFAM" id="SSF56954">
    <property type="entry name" value="Outer membrane efflux proteins (OEP)"/>
    <property type="match status" value="1"/>
</dbReference>
<keyword evidence="5" id="KW-0998">Cell outer membrane</keyword>
<evidence type="ECO:0000256" key="1">
    <source>
        <dbReference type="ARBA" id="ARBA00004442"/>
    </source>
</evidence>
<protein>
    <submittedName>
        <fullName evidence="8">TolC family protein</fullName>
    </submittedName>
</protein>
<keyword evidence="3" id="KW-0812">Transmembrane</keyword>
<dbReference type="Gene3D" id="1.20.1600.10">
    <property type="entry name" value="Outer membrane efflux proteins (OEP)"/>
    <property type="match status" value="1"/>
</dbReference>
<dbReference type="Proteomes" id="UP000613113">
    <property type="component" value="Unassembled WGS sequence"/>
</dbReference>
<evidence type="ECO:0000256" key="7">
    <source>
        <dbReference type="SAM" id="SignalP"/>
    </source>
</evidence>
<keyword evidence="6" id="KW-0175">Coiled coil</keyword>
<sequence length="446" mass="49163">MSFSLCTPIVTGRHPYTAFKRGSLLAVALASAVGSFSAHAQDSALSLNQALQLAVAHSRQLPAQDMAVNAAREMAVAAAQLPDPVLKIGVDNLPLNGPDRGSLTSDFMTMRRVGIMQELTRSEKRRLRAEIYDRNADRSLAEKSVLLAALQRDTAIAWLDRLYAERMVAIVAEQAAQARLEAEAAEGSYRAGRGTQADIFAARSALAMVDDRMSEAQRKLANAKILLRRWTGSSDDKRLAEEPRIDQIPLATTVLESALPHHPQIAALTRQIDIAQADARLAEANKKTDWSVEVAYQQRGPAYSNMVSIGFSLPFQWDQAHRQDRELSAKLALLEQAKAERDEALRAHNAETQAVAEEWQSDLQRLTRYQSELIPLAGERTQASLGAYRGGKANLSEVLAARRNEIDTRLQALQLRADTARLWAQLNFMIPSDTQSAVNVNSQHKD</sequence>
<dbReference type="InterPro" id="IPR051906">
    <property type="entry name" value="TolC-like"/>
</dbReference>
<evidence type="ECO:0000256" key="6">
    <source>
        <dbReference type="SAM" id="Coils"/>
    </source>
</evidence>
<accession>A0ABR6YML6</accession>
<keyword evidence="9" id="KW-1185">Reference proteome</keyword>
<keyword evidence="7" id="KW-0732">Signal</keyword>